<dbReference type="NCBIfam" id="TIGR01640">
    <property type="entry name" value="F_box_assoc_1"/>
    <property type="match status" value="1"/>
</dbReference>
<dbReference type="InterPro" id="IPR013187">
    <property type="entry name" value="F-box-assoc_dom_typ3"/>
</dbReference>
<accession>A0ABM4VCZ7</accession>
<sequence length="360" mass="42167">MDFSNLYSDLIFEILARASLNTLDTCKLVSKDWNRLVYESNFMPSYCKNTSNVYGYLIQNLVANRHQFRFVSFNSQPPEGHDQTCIRISTPTPADDMNIQASSKQGILCCVRRKGKEYRYYVYKPSTQQWQNLPNPKLRLTTLKVALVVLRSNPLWYKIIRISRPQVSRPDFYNYHCEIFDSERWSWRRAEDILLPHGEMFDNNQSVYASGLIYWLTTDDNVLAFNHEQETYHTFPLPELVCKNCEYSCKQLVEYQGKLGFICKTPEGHIHLWGVLDRKHPRWKLIKEVNIDLLAKEVSFPSPAGFYNADVALLKAFRKMIFYKLQDSSYNEIELLDGLCFAADVFPFRSDLEPVNLRGR</sequence>
<dbReference type="InterPro" id="IPR017451">
    <property type="entry name" value="F-box-assoc_interact_dom"/>
</dbReference>
<feature type="domain" description="F-box" evidence="1">
    <location>
        <begin position="3"/>
        <end position="42"/>
    </location>
</feature>
<evidence type="ECO:0000313" key="4">
    <source>
        <dbReference type="RefSeq" id="XP_071917411.1"/>
    </source>
</evidence>
<name>A0ABM4VCZ7_COFAR</name>
<dbReference type="RefSeq" id="XP_071917411.1">
    <property type="nucleotide sequence ID" value="XM_072061310.1"/>
</dbReference>
<evidence type="ECO:0000259" key="2">
    <source>
        <dbReference type="Pfam" id="PF08268"/>
    </source>
</evidence>
<reference evidence="4" key="1">
    <citation type="submission" date="2025-08" db="UniProtKB">
        <authorList>
            <consortium name="RefSeq"/>
        </authorList>
    </citation>
    <scope>IDENTIFICATION</scope>
    <source>
        <tissue evidence="4">Leaves</tissue>
    </source>
</reference>
<evidence type="ECO:0000313" key="3">
    <source>
        <dbReference type="Proteomes" id="UP001652660"/>
    </source>
</evidence>
<feature type="domain" description="F-box associated beta-propeller type 3" evidence="2">
    <location>
        <begin position="65"/>
        <end position="284"/>
    </location>
</feature>
<dbReference type="Pfam" id="PF00646">
    <property type="entry name" value="F-box"/>
    <property type="match status" value="1"/>
</dbReference>
<dbReference type="Pfam" id="PF08268">
    <property type="entry name" value="FBA_3"/>
    <property type="match status" value="1"/>
</dbReference>
<dbReference type="PANTHER" id="PTHR35546:SF16">
    <property type="entry name" value="F-BOX ASSOCIATED UBIQUITINATION EFFECTOR FAMILY PROTEIN-RELATED"/>
    <property type="match status" value="1"/>
</dbReference>
<protein>
    <submittedName>
        <fullName evidence="4">F-box protein At5g49610-like</fullName>
    </submittedName>
</protein>
<dbReference type="Proteomes" id="UP001652660">
    <property type="component" value="Chromosome 8e"/>
</dbReference>
<dbReference type="GeneID" id="113722502"/>
<proteinExistence type="predicted"/>
<keyword evidence="3" id="KW-1185">Reference proteome</keyword>
<dbReference type="InterPro" id="IPR055290">
    <property type="entry name" value="At3g26010-like"/>
</dbReference>
<dbReference type="InterPro" id="IPR001810">
    <property type="entry name" value="F-box_dom"/>
</dbReference>
<organism evidence="3 4">
    <name type="scientific">Coffea arabica</name>
    <name type="common">Arabian coffee</name>
    <dbReference type="NCBI Taxonomy" id="13443"/>
    <lineage>
        <taxon>Eukaryota</taxon>
        <taxon>Viridiplantae</taxon>
        <taxon>Streptophyta</taxon>
        <taxon>Embryophyta</taxon>
        <taxon>Tracheophyta</taxon>
        <taxon>Spermatophyta</taxon>
        <taxon>Magnoliopsida</taxon>
        <taxon>eudicotyledons</taxon>
        <taxon>Gunneridae</taxon>
        <taxon>Pentapetalae</taxon>
        <taxon>asterids</taxon>
        <taxon>lamiids</taxon>
        <taxon>Gentianales</taxon>
        <taxon>Rubiaceae</taxon>
        <taxon>Ixoroideae</taxon>
        <taxon>Gardenieae complex</taxon>
        <taxon>Bertiereae - Coffeeae clade</taxon>
        <taxon>Coffeeae</taxon>
        <taxon>Coffea</taxon>
    </lineage>
</organism>
<dbReference type="PANTHER" id="PTHR35546">
    <property type="entry name" value="F-BOX PROTEIN INTERACTION DOMAIN PROTEIN-RELATED"/>
    <property type="match status" value="1"/>
</dbReference>
<gene>
    <name evidence="4" type="primary">LOC113722502</name>
</gene>
<evidence type="ECO:0000259" key="1">
    <source>
        <dbReference type="Pfam" id="PF00646"/>
    </source>
</evidence>